<reference evidence="2 3" key="1">
    <citation type="journal article" date="2009" name="Science">
        <title>Green evolution and dynamic adaptations revealed by genomes of the marine picoeukaryotes Micromonas.</title>
        <authorList>
            <person name="Worden A.Z."/>
            <person name="Lee J.H."/>
            <person name="Mock T."/>
            <person name="Rouze P."/>
            <person name="Simmons M.P."/>
            <person name="Aerts A.L."/>
            <person name="Allen A.E."/>
            <person name="Cuvelier M.L."/>
            <person name="Derelle E."/>
            <person name="Everett M.V."/>
            <person name="Foulon E."/>
            <person name="Grimwood J."/>
            <person name="Gundlach H."/>
            <person name="Henrissat B."/>
            <person name="Napoli C."/>
            <person name="McDonald S.M."/>
            <person name="Parker M.S."/>
            <person name="Rombauts S."/>
            <person name="Salamov A."/>
            <person name="Von Dassow P."/>
            <person name="Badger J.H."/>
            <person name="Coutinho P.M."/>
            <person name="Demir E."/>
            <person name="Dubchak I."/>
            <person name="Gentemann C."/>
            <person name="Eikrem W."/>
            <person name="Gready J.E."/>
            <person name="John U."/>
            <person name="Lanier W."/>
            <person name="Lindquist E.A."/>
            <person name="Lucas S."/>
            <person name="Mayer K.F."/>
            <person name="Moreau H."/>
            <person name="Not F."/>
            <person name="Otillar R."/>
            <person name="Panaud O."/>
            <person name="Pangilinan J."/>
            <person name="Paulsen I."/>
            <person name="Piegu B."/>
            <person name="Poliakov A."/>
            <person name="Robbens S."/>
            <person name="Schmutz J."/>
            <person name="Toulza E."/>
            <person name="Wyss T."/>
            <person name="Zelensky A."/>
            <person name="Zhou K."/>
            <person name="Armbrust E.V."/>
            <person name="Bhattacharya D."/>
            <person name="Goodenough U.W."/>
            <person name="Van de Peer Y."/>
            <person name="Grigoriev I.V."/>
        </authorList>
    </citation>
    <scope>NUCLEOTIDE SEQUENCE [LARGE SCALE GENOMIC DNA]</scope>
    <source>
        <strain evidence="2 3">CCMP1545</strain>
    </source>
</reference>
<dbReference type="AlphaFoldDB" id="C1N2U5"/>
<organism evidence="3">
    <name type="scientific">Micromonas pusilla (strain CCMP1545)</name>
    <name type="common">Picoplanktonic green alga</name>
    <dbReference type="NCBI Taxonomy" id="564608"/>
    <lineage>
        <taxon>Eukaryota</taxon>
        <taxon>Viridiplantae</taxon>
        <taxon>Chlorophyta</taxon>
        <taxon>Mamiellophyceae</taxon>
        <taxon>Mamiellales</taxon>
        <taxon>Mamiellaceae</taxon>
        <taxon>Micromonas</taxon>
    </lineage>
</organism>
<dbReference type="SUPFAM" id="SSF56112">
    <property type="entry name" value="Protein kinase-like (PK-like)"/>
    <property type="match status" value="1"/>
</dbReference>
<evidence type="ECO:0000259" key="1">
    <source>
        <dbReference type="Pfam" id="PF03109"/>
    </source>
</evidence>
<dbReference type="InterPro" id="IPR052402">
    <property type="entry name" value="ADCK_kinase"/>
</dbReference>
<dbReference type="InterPro" id="IPR004147">
    <property type="entry name" value="ABC1_dom"/>
</dbReference>
<accession>C1N2U5</accession>
<dbReference type="PANTHER" id="PTHR45890:SF9">
    <property type="entry name" value="PROTEIN KINASE DOMAIN-CONTAINING PROTEIN"/>
    <property type="match status" value="1"/>
</dbReference>
<evidence type="ECO:0000313" key="3">
    <source>
        <dbReference type="Proteomes" id="UP000001876"/>
    </source>
</evidence>
<dbReference type="InterPro" id="IPR011009">
    <property type="entry name" value="Kinase-like_dom_sf"/>
</dbReference>
<name>C1N2U5_MICPC</name>
<dbReference type="RefSeq" id="XP_003061937.1">
    <property type="nucleotide sequence ID" value="XM_003061891.1"/>
</dbReference>
<dbReference type="Proteomes" id="UP000001876">
    <property type="component" value="Unassembled WGS sequence"/>
</dbReference>
<keyword evidence="3" id="KW-1185">Reference proteome</keyword>
<dbReference type="PANTHER" id="PTHR45890">
    <property type="entry name" value="AARF DOMAIN CONTAINING KINASE 2 (PREDICTED)"/>
    <property type="match status" value="1"/>
</dbReference>
<evidence type="ECO:0000313" key="2">
    <source>
        <dbReference type="EMBL" id="EEH53649.1"/>
    </source>
</evidence>
<dbReference type="OMA" id="LRDNFLH"/>
<dbReference type="EMBL" id="GG663745">
    <property type="protein sequence ID" value="EEH53649.1"/>
    <property type="molecule type" value="Genomic_DNA"/>
</dbReference>
<gene>
    <name evidence="2" type="ORF">MICPUCDRAFT_69922</name>
</gene>
<dbReference type="eggNOG" id="KOG1236">
    <property type="taxonomic scope" value="Eukaryota"/>
</dbReference>
<dbReference type="OrthoDB" id="1290869at2759"/>
<dbReference type="STRING" id="564608.C1N2U5"/>
<protein>
    <submittedName>
        <fullName evidence="2">Predicted protein</fullName>
    </submittedName>
</protein>
<dbReference type="Pfam" id="PF03109">
    <property type="entry name" value="ABC1"/>
    <property type="match status" value="1"/>
</dbReference>
<sequence>MLLRDNFLHSDLHPGNILFHLHQISDADPSASAAALNAIKGEVRLVLLDFGIADELPQDVRDRFLTFLFSLVREDGPAAADAILGWSSDQKCVGAAAEALRADMTALIRESCRITKQRVDIDAVLKKVLTLLRRHGVSVDAVYASLVVSMCVLVGFANALDDELCLFEVAVSAFMSYSVTGEVVGKLFEK</sequence>
<feature type="domain" description="ABC1 atypical kinase-like" evidence="1">
    <location>
        <begin position="1"/>
        <end position="76"/>
    </location>
</feature>
<proteinExistence type="predicted"/>
<dbReference type="KEGG" id="mpp:MICPUCDRAFT_69922"/>
<dbReference type="GeneID" id="9687377"/>